<evidence type="ECO:0000256" key="1">
    <source>
        <dbReference type="SAM" id="MobiDB-lite"/>
    </source>
</evidence>
<comment type="caution">
    <text evidence="2">The sequence shown here is derived from an EMBL/GenBank/DDBJ whole genome shotgun (WGS) entry which is preliminary data.</text>
</comment>
<dbReference type="Proteomes" id="UP001187192">
    <property type="component" value="Unassembled WGS sequence"/>
</dbReference>
<name>A0AA88DM65_FICCA</name>
<feature type="region of interest" description="Disordered" evidence="1">
    <location>
        <begin position="1"/>
        <end position="60"/>
    </location>
</feature>
<keyword evidence="3" id="KW-1185">Reference proteome</keyword>
<evidence type="ECO:0000313" key="2">
    <source>
        <dbReference type="EMBL" id="GMN57901.1"/>
    </source>
</evidence>
<organism evidence="2 3">
    <name type="scientific">Ficus carica</name>
    <name type="common">Common fig</name>
    <dbReference type="NCBI Taxonomy" id="3494"/>
    <lineage>
        <taxon>Eukaryota</taxon>
        <taxon>Viridiplantae</taxon>
        <taxon>Streptophyta</taxon>
        <taxon>Embryophyta</taxon>
        <taxon>Tracheophyta</taxon>
        <taxon>Spermatophyta</taxon>
        <taxon>Magnoliopsida</taxon>
        <taxon>eudicotyledons</taxon>
        <taxon>Gunneridae</taxon>
        <taxon>Pentapetalae</taxon>
        <taxon>rosids</taxon>
        <taxon>fabids</taxon>
        <taxon>Rosales</taxon>
        <taxon>Moraceae</taxon>
        <taxon>Ficeae</taxon>
        <taxon>Ficus</taxon>
    </lineage>
</organism>
<accession>A0AA88DM65</accession>
<proteinExistence type="predicted"/>
<dbReference type="EMBL" id="BTGU01000074">
    <property type="protein sequence ID" value="GMN57901.1"/>
    <property type="molecule type" value="Genomic_DNA"/>
</dbReference>
<dbReference type="AlphaFoldDB" id="A0AA88DM65"/>
<reference evidence="2" key="1">
    <citation type="submission" date="2023-07" db="EMBL/GenBank/DDBJ databases">
        <title>draft genome sequence of fig (Ficus carica).</title>
        <authorList>
            <person name="Takahashi T."/>
            <person name="Nishimura K."/>
        </authorList>
    </citation>
    <scope>NUCLEOTIDE SEQUENCE</scope>
</reference>
<protein>
    <submittedName>
        <fullName evidence="2">Uncharacterized protein</fullName>
    </submittedName>
</protein>
<gene>
    <name evidence="2" type="ORF">TIFTF001_027011</name>
</gene>
<sequence>MAIFSMGTGTGTYGDPHRMERAGGIKFGNGDGHRDGDEILFPKISGTGKGKALPAPSPYV</sequence>
<evidence type="ECO:0000313" key="3">
    <source>
        <dbReference type="Proteomes" id="UP001187192"/>
    </source>
</evidence>